<evidence type="ECO:0000256" key="1">
    <source>
        <dbReference type="SAM" id="Coils"/>
    </source>
</evidence>
<feature type="coiled-coil region" evidence="1">
    <location>
        <begin position="233"/>
        <end position="307"/>
    </location>
</feature>
<reference evidence="3 4" key="1">
    <citation type="journal article" date="2012" name="PLoS Pathog.">
        <title>Diverse lifestyles and strategies of plant pathogenesis encoded in the genomes of eighteen Dothideomycetes fungi.</title>
        <authorList>
            <person name="Ohm R.A."/>
            <person name="Feau N."/>
            <person name="Henrissat B."/>
            <person name="Schoch C.L."/>
            <person name="Horwitz B.A."/>
            <person name="Barry K.W."/>
            <person name="Condon B.J."/>
            <person name="Copeland A.C."/>
            <person name="Dhillon B."/>
            <person name="Glaser F."/>
            <person name="Hesse C.N."/>
            <person name="Kosti I."/>
            <person name="LaButti K."/>
            <person name="Lindquist E.A."/>
            <person name="Lucas S."/>
            <person name="Salamov A.A."/>
            <person name="Bradshaw R.E."/>
            <person name="Ciuffetti L."/>
            <person name="Hamelin R.C."/>
            <person name="Kema G.H.J."/>
            <person name="Lawrence C."/>
            <person name="Scott J.A."/>
            <person name="Spatafora J.W."/>
            <person name="Turgeon B.G."/>
            <person name="de Wit P.J.G.M."/>
            <person name="Zhong S."/>
            <person name="Goodwin S.B."/>
            <person name="Grigoriev I.V."/>
        </authorList>
    </citation>
    <scope>NUCLEOTIDE SEQUENCE [LARGE SCALE GENOMIC DNA]</scope>
    <source>
        <strain evidence="4">28A</strain>
    </source>
</reference>
<accession>R0IHL1</accession>
<dbReference type="OrthoDB" id="3694330at2759"/>
<dbReference type="Proteomes" id="UP000016935">
    <property type="component" value="Unassembled WGS sequence"/>
</dbReference>
<evidence type="ECO:0000256" key="2">
    <source>
        <dbReference type="SAM" id="MobiDB-lite"/>
    </source>
</evidence>
<sequence length="389" mass="44176">MQSASGISNGNSLPEAPPEPSCHSPIVSQPSKAPQELPESPTPSAPCSSHTSPLERRIATLEREKADLARLVTEAENETAAAKLRAQDRYTEKLHAYNEVRHLQQEIKDRDFRRKDYMIKIEKSFRSLRATIAQLETEKSNRDFGRESKGKIEELEGQLNDMQAGFVSSQEEKAAMKIKFDQTTVDLKKLVLSLKSSLTAEQKRAAAMESRPTAEELQARVDAAKADVVKDMKAKWQSEIEENKANFNQREKELVQSHKTEFKNAKTHWQSRIKALEAEVCARDKKLETAKKELELLRQQLHRAMHNNMQTSDTQQHLPNVFQQASDPNKKRKLDARVLMWDHKIVSATARSASPLVPTKIPGTHAFIRMLSCQRSHRREASSNPWGSR</sequence>
<gene>
    <name evidence="3" type="ORF">SETTUDRAFT_29255</name>
</gene>
<feature type="compositionally biased region" description="Polar residues" evidence="2">
    <location>
        <begin position="1"/>
        <end position="12"/>
    </location>
</feature>
<evidence type="ECO:0000313" key="3">
    <source>
        <dbReference type="EMBL" id="EOA84471.1"/>
    </source>
</evidence>
<feature type="coiled-coil region" evidence="1">
    <location>
        <begin position="118"/>
        <end position="172"/>
    </location>
</feature>
<name>R0IHL1_EXST2</name>
<organism evidence="3 4">
    <name type="scientific">Exserohilum turcicum (strain 28A)</name>
    <name type="common">Northern leaf blight fungus</name>
    <name type="synonym">Setosphaeria turcica</name>
    <dbReference type="NCBI Taxonomy" id="671987"/>
    <lineage>
        <taxon>Eukaryota</taxon>
        <taxon>Fungi</taxon>
        <taxon>Dikarya</taxon>
        <taxon>Ascomycota</taxon>
        <taxon>Pezizomycotina</taxon>
        <taxon>Dothideomycetes</taxon>
        <taxon>Pleosporomycetidae</taxon>
        <taxon>Pleosporales</taxon>
        <taxon>Pleosporineae</taxon>
        <taxon>Pleosporaceae</taxon>
        <taxon>Exserohilum</taxon>
    </lineage>
</organism>
<protein>
    <submittedName>
        <fullName evidence="3">Uncharacterized protein</fullName>
    </submittedName>
</protein>
<dbReference type="HOGENOM" id="CLU_710113_0_0_1"/>
<keyword evidence="1" id="KW-0175">Coiled coil</keyword>
<dbReference type="EMBL" id="KB908704">
    <property type="protein sequence ID" value="EOA84471.1"/>
    <property type="molecule type" value="Genomic_DNA"/>
</dbReference>
<evidence type="ECO:0000313" key="4">
    <source>
        <dbReference type="Proteomes" id="UP000016935"/>
    </source>
</evidence>
<keyword evidence="4" id="KW-1185">Reference proteome</keyword>
<dbReference type="AlphaFoldDB" id="R0IHL1"/>
<dbReference type="RefSeq" id="XP_008027884.1">
    <property type="nucleotide sequence ID" value="XM_008029693.1"/>
</dbReference>
<feature type="region of interest" description="Disordered" evidence="2">
    <location>
        <begin position="1"/>
        <end position="54"/>
    </location>
</feature>
<reference evidence="3 4" key="2">
    <citation type="journal article" date="2013" name="PLoS Genet.">
        <title>Comparative genome structure, secondary metabolite, and effector coding capacity across Cochliobolus pathogens.</title>
        <authorList>
            <person name="Condon B.J."/>
            <person name="Leng Y."/>
            <person name="Wu D."/>
            <person name="Bushley K.E."/>
            <person name="Ohm R.A."/>
            <person name="Otillar R."/>
            <person name="Martin J."/>
            <person name="Schackwitz W."/>
            <person name="Grimwood J."/>
            <person name="MohdZainudin N."/>
            <person name="Xue C."/>
            <person name="Wang R."/>
            <person name="Manning V.A."/>
            <person name="Dhillon B."/>
            <person name="Tu Z.J."/>
            <person name="Steffenson B.J."/>
            <person name="Salamov A."/>
            <person name="Sun H."/>
            <person name="Lowry S."/>
            <person name="LaButti K."/>
            <person name="Han J."/>
            <person name="Copeland A."/>
            <person name="Lindquist E."/>
            <person name="Barry K."/>
            <person name="Schmutz J."/>
            <person name="Baker S.E."/>
            <person name="Ciuffetti L.M."/>
            <person name="Grigoriev I.V."/>
            <person name="Zhong S."/>
            <person name="Turgeon B.G."/>
        </authorList>
    </citation>
    <scope>NUCLEOTIDE SEQUENCE [LARGE SCALE GENOMIC DNA]</scope>
    <source>
        <strain evidence="4">28A</strain>
    </source>
</reference>
<dbReference type="GeneID" id="19403329"/>
<proteinExistence type="predicted"/>